<gene>
    <name evidence="1" type="ORF">NQ176_g10273</name>
</gene>
<comment type="caution">
    <text evidence="1">The sequence shown here is derived from an EMBL/GenBank/DDBJ whole genome shotgun (WGS) entry which is preliminary data.</text>
</comment>
<protein>
    <submittedName>
        <fullName evidence="1">Uncharacterized protein</fullName>
    </submittedName>
</protein>
<dbReference type="EMBL" id="JANJQO010002720">
    <property type="protein sequence ID" value="KAJ2966168.1"/>
    <property type="molecule type" value="Genomic_DNA"/>
</dbReference>
<organism evidence="1 2">
    <name type="scientific">Zarea fungicola</name>
    <dbReference type="NCBI Taxonomy" id="93591"/>
    <lineage>
        <taxon>Eukaryota</taxon>
        <taxon>Fungi</taxon>
        <taxon>Dikarya</taxon>
        <taxon>Ascomycota</taxon>
        <taxon>Pezizomycotina</taxon>
        <taxon>Sordariomycetes</taxon>
        <taxon>Hypocreomycetidae</taxon>
        <taxon>Hypocreales</taxon>
        <taxon>Cordycipitaceae</taxon>
        <taxon>Zarea</taxon>
    </lineage>
</organism>
<reference evidence="1" key="1">
    <citation type="submission" date="2022-08" db="EMBL/GenBank/DDBJ databases">
        <title>Genome Sequence of Lecanicillium fungicola.</title>
        <authorList>
            <person name="Buettner E."/>
        </authorList>
    </citation>
    <scope>NUCLEOTIDE SEQUENCE</scope>
    <source>
        <strain evidence="1">Babe33</strain>
    </source>
</reference>
<evidence type="ECO:0000313" key="2">
    <source>
        <dbReference type="Proteomes" id="UP001143910"/>
    </source>
</evidence>
<proteinExistence type="predicted"/>
<evidence type="ECO:0000313" key="1">
    <source>
        <dbReference type="EMBL" id="KAJ2966168.1"/>
    </source>
</evidence>
<accession>A0ACC1MIU8</accession>
<name>A0ACC1MIU8_9HYPO</name>
<keyword evidence="2" id="KW-1185">Reference proteome</keyword>
<sequence length="392" mass="44443">MLWNRRIGVSLLYLQMVMAVVASEASPRCIMYLTGQHNIIPKDSQLTRSITHVILAFMRSDVFNSDLLDHYPLFASVEEVRQSFPPATKVMVAIGGWGDSLGFEEAARDTTSRTRWAESVKHMVDITGADGVDIDWEYPGGNRDDYRLIPNEKREWEVDAFQLLLEALRNALGRHKILSIAVPGLERDLMAFTSATVPRIVEQVDFINIMTYDLINRRDTTIHHHSGIADSRASIQRYIDRGMPKEKANLGLGYYVKWVMTEKCDKDDVLGCRTQLLEDPETGSDLGRIAAFSWHDTVPEGLGDSFSRALLNGHYFQDGSYGYWDQQEQRWWTFDTEAVIEQKIKDLVGSMQLGGVFAWGLGEDATDFRRLAATIRAVRGLSISENQDKDEL</sequence>
<dbReference type="Proteomes" id="UP001143910">
    <property type="component" value="Unassembled WGS sequence"/>
</dbReference>